<feature type="domain" description="Macrodomain effector MavL" evidence="1">
    <location>
        <begin position="3"/>
        <end position="323"/>
    </location>
</feature>
<proteinExistence type="predicted"/>
<dbReference type="EMBL" id="LUUI01000063">
    <property type="protein sequence ID" value="OAI19704.1"/>
    <property type="molecule type" value="Genomic_DNA"/>
</dbReference>
<comment type="caution">
    <text evidence="2">The sequence shown here is derived from an EMBL/GenBank/DDBJ whole genome shotgun (WGS) entry which is preliminary data.</text>
</comment>
<dbReference type="STRING" id="980561.A1359_21585"/>
<reference evidence="2 3" key="1">
    <citation type="submission" date="2016-03" db="EMBL/GenBank/DDBJ databases">
        <authorList>
            <person name="Ploux O."/>
        </authorList>
    </citation>
    <scope>NUCLEOTIDE SEQUENCE [LARGE SCALE GENOMIC DNA]</scope>
    <source>
        <strain evidence="2 3">R-45370</strain>
    </source>
</reference>
<evidence type="ECO:0000259" key="1">
    <source>
        <dbReference type="Pfam" id="PF24754"/>
    </source>
</evidence>
<accession>A0A177NQ86</accession>
<keyword evidence="3" id="KW-1185">Reference proteome</keyword>
<gene>
    <name evidence="2" type="ORF">A1359_21585</name>
</gene>
<dbReference type="Proteomes" id="UP000078476">
    <property type="component" value="Unassembled WGS sequence"/>
</dbReference>
<name>A0A177NQ86_9GAMM</name>
<protein>
    <recommendedName>
        <fullName evidence="1">Macrodomain effector MavL domain-containing protein</fullName>
    </recommendedName>
</protein>
<organism evidence="2 3">
    <name type="scientific">Methylomonas lenta</name>
    <dbReference type="NCBI Taxonomy" id="980561"/>
    <lineage>
        <taxon>Bacteria</taxon>
        <taxon>Pseudomonadati</taxon>
        <taxon>Pseudomonadota</taxon>
        <taxon>Gammaproteobacteria</taxon>
        <taxon>Methylococcales</taxon>
        <taxon>Methylococcaceae</taxon>
        <taxon>Methylomonas</taxon>
    </lineage>
</organism>
<dbReference type="AlphaFoldDB" id="A0A177NQ86"/>
<dbReference type="Pfam" id="PF24754">
    <property type="entry name" value="MavL"/>
    <property type="match status" value="1"/>
</dbReference>
<dbReference type="InterPro" id="IPR057098">
    <property type="entry name" value="MavL"/>
</dbReference>
<evidence type="ECO:0000313" key="2">
    <source>
        <dbReference type="EMBL" id="OAI19704.1"/>
    </source>
</evidence>
<sequence length="351" mass="39373">MHGQAYQEVGNYLQALQSNSIQPGKYLLDKLRAIDVGQISVDSFLECLLNTKRPQIFAESAVNGNGEDWNALELKLLGAIGITVEVDVYDDGKHHNPVPHAKPFLAYLLFSAGALLRNGQQQIPVDWDIVGEDGVIDRERYYELYRCRLLPLMLHANEIAGGAGKQAFITIPGLGCGQFAGKFMGWLGEMLEQALKRLLSEHHRELGNIRAVYFDPYQECVNQRYEIGHLSFMVRPLTQGNQNRPQLCPPVTYQEEGDDFSQCILFSVVAWDHVSWPGNDFYIGARATDDGVKAAATSSMAALTGFTGCYNKICETYDPPLPYRNWDEVVRKNSLQLELEDRVKIMPSVVQ</sequence>
<evidence type="ECO:0000313" key="3">
    <source>
        <dbReference type="Proteomes" id="UP000078476"/>
    </source>
</evidence>